<organism evidence="2 3">
    <name type="scientific">Paraburkholderia caledonica</name>
    <dbReference type="NCBI Taxonomy" id="134536"/>
    <lineage>
        <taxon>Bacteria</taxon>
        <taxon>Pseudomonadati</taxon>
        <taxon>Pseudomonadota</taxon>
        <taxon>Betaproteobacteria</taxon>
        <taxon>Burkholderiales</taxon>
        <taxon>Burkholderiaceae</taxon>
        <taxon>Paraburkholderia</taxon>
    </lineage>
</organism>
<dbReference type="AlphaFoldDB" id="A0AB73IMV4"/>
<reference evidence="2" key="1">
    <citation type="submission" date="2023-07" db="EMBL/GenBank/DDBJ databases">
        <title>Sorghum-associated microbial communities from plants grown in Nebraska, USA.</title>
        <authorList>
            <person name="Schachtman D."/>
        </authorList>
    </citation>
    <scope>NUCLEOTIDE SEQUENCE</scope>
    <source>
        <strain evidence="2">DS1061</strain>
    </source>
</reference>
<dbReference type="InterPro" id="IPR036490">
    <property type="entry name" value="ThsB_TIR-like_sf"/>
</dbReference>
<proteinExistence type="predicted"/>
<name>A0AB73IMV4_9BURK</name>
<dbReference type="Proteomes" id="UP001229486">
    <property type="component" value="Unassembled WGS sequence"/>
</dbReference>
<evidence type="ECO:0000313" key="2">
    <source>
        <dbReference type="EMBL" id="MDP9651338.1"/>
    </source>
</evidence>
<dbReference type="InterPro" id="IPR015032">
    <property type="entry name" value="ThsB__TIR-like_domain"/>
</dbReference>
<accession>A0AB73IMV4</accession>
<protein>
    <recommendedName>
        <fullName evidence="1">Thoeris protein ThsB TIR-like domain-containing protein</fullName>
    </recommendedName>
</protein>
<sequence>MTVVLIGADTAGKKWIKHEIVSSHKKGNGLLGIYVNGIKNSNGQLGSKGANPFADFRFTKEGKEVTYPVYDWVADNGYTNLGKWIEAAATAAGR</sequence>
<dbReference type="SUPFAM" id="SSF52206">
    <property type="entry name" value="Hypothetical protein MTH538"/>
    <property type="match status" value="1"/>
</dbReference>
<evidence type="ECO:0000259" key="1">
    <source>
        <dbReference type="Pfam" id="PF08937"/>
    </source>
</evidence>
<gene>
    <name evidence="2" type="ORF">J2793_006813</name>
</gene>
<feature type="domain" description="Thoeris protein ThsB TIR-like" evidence="1">
    <location>
        <begin position="2"/>
        <end position="37"/>
    </location>
</feature>
<dbReference type="EMBL" id="JAURTK010000018">
    <property type="protein sequence ID" value="MDP9651338.1"/>
    <property type="molecule type" value="Genomic_DNA"/>
</dbReference>
<comment type="caution">
    <text evidence="2">The sequence shown here is derived from an EMBL/GenBank/DDBJ whole genome shotgun (WGS) entry which is preliminary data.</text>
</comment>
<evidence type="ECO:0000313" key="3">
    <source>
        <dbReference type="Proteomes" id="UP001229486"/>
    </source>
</evidence>
<dbReference type="Pfam" id="PF08937">
    <property type="entry name" value="ThsB_TIR"/>
    <property type="match status" value="1"/>
</dbReference>